<dbReference type="Pfam" id="PF22961">
    <property type="entry name" value="RECK-like_N"/>
    <property type="match status" value="1"/>
</dbReference>
<reference evidence="3" key="1">
    <citation type="journal article" date="2020" name="J Insects Food Feed">
        <title>The yellow mealworm (Tenebrio molitor) genome: a resource for the emerging insects as food and feed industry.</title>
        <authorList>
            <person name="Eriksson T."/>
            <person name="Andere A."/>
            <person name="Kelstrup H."/>
            <person name="Emery V."/>
            <person name="Picard C."/>
        </authorList>
    </citation>
    <scope>NUCLEOTIDE SEQUENCE</scope>
    <source>
        <strain evidence="3">Stoneville</strain>
        <tissue evidence="3">Whole head</tissue>
    </source>
</reference>
<dbReference type="InterPro" id="IPR056978">
    <property type="entry name" value="CC4_RECK"/>
</dbReference>
<dbReference type="InterPro" id="IPR002350">
    <property type="entry name" value="Kazal_dom"/>
</dbReference>
<dbReference type="Gene3D" id="3.30.60.30">
    <property type="match status" value="2"/>
</dbReference>
<dbReference type="Pfam" id="PF23298">
    <property type="entry name" value="FZ_RECK"/>
    <property type="match status" value="1"/>
</dbReference>
<evidence type="ECO:0000313" key="3">
    <source>
        <dbReference type="EMBL" id="KAH0810765.1"/>
    </source>
</evidence>
<dbReference type="Pfam" id="PF07648">
    <property type="entry name" value="Kazal_2"/>
    <property type="match status" value="3"/>
</dbReference>
<protein>
    <recommendedName>
        <fullName evidence="2">Kazal-like domain-containing protein</fullName>
    </recommendedName>
</protein>
<dbReference type="PANTHER" id="PTHR13487">
    <property type="entry name" value="SERINE PROTEASE INHIBITOR"/>
    <property type="match status" value="1"/>
</dbReference>
<dbReference type="InterPro" id="IPR056979">
    <property type="entry name" value="FZ_RECK"/>
</dbReference>
<dbReference type="SMART" id="SM00280">
    <property type="entry name" value="KAZAL"/>
    <property type="match status" value="3"/>
</dbReference>
<dbReference type="PROSITE" id="PS51465">
    <property type="entry name" value="KAZAL_2"/>
    <property type="match status" value="2"/>
</dbReference>
<reference evidence="3" key="2">
    <citation type="submission" date="2021-08" db="EMBL/GenBank/DDBJ databases">
        <authorList>
            <person name="Eriksson T."/>
        </authorList>
    </citation>
    <scope>NUCLEOTIDE SEQUENCE</scope>
    <source>
        <strain evidence="3">Stoneville</strain>
        <tissue evidence="3">Whole head</tissue>
    </source>
</reference>
<dbReference type="Proteomes" id="UP000719412">
    <property type="component" value="Unassembled WGS sequence"/>
</dbReference>
<dbReference type="EMBL" id="JABDTM020027272">
    <property type="protein sequence ID" value="KAH0810765.1"/>
    <property type="molecule type" value="Genomic_DNA"/>
</dbReference>
<dbReference type="GO" id="GO:0030198">
    <property type="term" value="P:extracellular matrix organization"/>
    <property type="evidence" value="ECO:0007669"/>
    <property type="project" value="TreeGrafter"/>
</dbReference>
<dbReference type="InterPro" id="IPR056977">
    <property type="entry name" value="FnI_RECK"/>
</dbReference>
<dbReference type="GO" id="GO:0005886">
    <property type="term" value="C:plasma membrane"/>
    <property type="evidence" value="ECO:0007669"/>
    <property type="project" value="TreeGrafter"/>
</dbReference>
<dbReference type="Pfam" id="PF25027">
    <property type="entry name" value="EGF1_RECK"/>
    <property type="match status" value="1"/>
</dbReference>
<feature type="domain" description="Kazal-like" evidence="2">
    <location>
        <begin position="749"/>
        <end position="795"/>
    </location>
</feature>
<accession>A0A8J6H9V9</accession>
<dbReference type="PANTHER" id="PTHR13487:SF3">
    <property type="entry name" value="REVERSION-INDUCING CYSTEINE-RICH PROTEIN WITH KAZAL MOTIFS"/>
    <property type="match status" value="1"/>
</dbReference>
<dbReference type="InterPro" id="IPR056976">
    <property type="entry name" value="EGF1_RECK"/>
</dbReference>
<evidence type="ECO:0000259" key="2">
    <source>
        <dbReference type="PROSITE" id="PS51465"/>
    </source>
</evidence>
<keyword evidence="4" id="KW-1185">Reference proteome</keyword>
<dbReference type="Pfam" id="PF25028">
    <property type="entry name" value="FnI_RECK"/>
    <property type="match status" value="1"/>
</dbReference>
<dbReference type="GO" id="GO:0008191">
    <property type="term" value="F:metalloendopeptidase inhibitor activity"/>
    <property type="evidence" value="ECO:0007669"/>
    <property type="project" value="InterPro"/>
</dbReference>
<comment type="caution">
    <text evidence="3">The sequence shown here is derived from an EMBL/GenBank/DDBJ whole genome shotgun (WGS) entry which is preliminary data.</text>
</comment>
<evidence type="ECO:0000313" key="4">
    <source>
        <dbReference type="Proteomes" id="UP000719412"/>
    </source>
</evidence>
<feature type="domain" description="Kazal-like" evidence="2">
    <location>
        <begin position="818"/>
        <end position="873"/>
    </location>
</feature>
<name>A0A8J6H9V9_TENMO</name>
<dbReference type="InterPro" id="IPR036058">
    <property type="entry name" value="Kazal_dom_sf"/>
</dbReference>
<dbReference type="InterPro" id="IPR055110">
    <property type="entry name" value="RECK-like_N"/>
</dbReference>
<dbReference type="PROSITE" id="PS00282">
    <property type="entry name" value="KAZAL_1"/>
    <property type="match status" value="1"/>
</dbReference>
<gene>
    <name evidence="3" type="ORF">GEV33_012023</name>
</gene>
<sequence>MADRESDKVLLLQVLCSALSASYLTITVCELCKLNIIDIISTTGGRWTVEEPDYPRSTEILFTSTDNYEAGDLTVSVVRGNLGRCSDKAQSIQPSSESCKLAVEHFQTLVNCKTTAYSSVEGERGPTASSMRDLINFAPNTFWECLNATFKGAERGRCTGCVSRSRKRMHLTSERENGRGSGKKRRARPPPCGTPFLTLDARNSRGIAEPIETNMSRGESWSGRVCCPVPQSSSCRRACITARSDADLAQGCRQSDEIDFFSCLERQRKGEECCGNSRNDECKQVCSEIFKSRWTPNSPLRLKVQETCEKNSPEVMECVKDFVKVTPAKNLNKKLHCCDMSNHSKCRETCKKLLMARNVTLQEIVDGLQMGGCGFPLPQEYFWACFLKPTEPAATSVDVSRIERVGMDSAKWHCCQRATSHSCQKLCTKTFTKFWATSWDEFHNKCLTQVAEENLRNCIDEVDEPCELGCDGLSFCTNFNNRPTELFRACNSQADEAARNDVAVWQFQNKLTLPGLILPLKNISQCSPNVWKTVACTLQIKPCSRHSHANQICRDVCLDVLSQCVDWAQMFPHHSAETICAGLSPEDPNVSCIRLQNFLYPPDNGYRRINEQVFSPCKGNPCEANEICLLNKNCIHGGTCLPYTCVPGCKLGEVSEYMVPDGTYVRIPIHNNNNPKGCLKICKCNKGKIEECQPLLCVPLTPCFVGTPYHQLHGASFTRDCKLCSCFAGEDICSKKQCESTELSGKNTAYTTLPCNCSPHYVPVCGKDGNNYPSACLAKCADLFDSDIEHAPCDDPCRSHSCPLGHKCVPRPQICFFMMKQKPCKQYECINGTTNCRNLPRSPVCSVNNTEYENACMLAHHNAKLAYHGPCLRNCLHEGVVCGINGRTYVSECAAWADMVSVDYVGRCRVVGLIGDTKLKQCPDVQCSSLPDPNCLGITPPGACCPVCGGALRLLYSRKQINRALYALGDSDTESLSLRAMLKALDRQIQVAQCVLRGYLTVEMDIFVAVQTTEKYPSALQLEACVREAEKIASLVNMQSPRIVSELSLSSLTLASVVHVDASSAADLGIRTVLFLLPLLLKLL</sequence>
<dbReference type="InterPro" id="IPR039016">
    <property type="entry name" value="RECK"/>
</dbReference>
<evidence type="ECO:0000256" key="1">
    <source>
        <dbReference type="SAM" id="MobiDB-lite"/>
    </source>
</evidence>
<dbReference type="Pfam" id="PF23332">
    <property type="entry name" value="CC4_RECK"/>
    <property type="match status" value="2"/>
</dbReference>
<dbReference type="SUPFAM" id="SSF100895">
    <property type="entry name" value="Kazal-type serine protease inhibitors"/>
    <property type="match status" value="3"/>
</dbReference>
<proteinExistence type="predicted"/>
<dbReference type="AlphaFoldDB" id="A0A8J6H9V9"/>
<organism evidence="3 4">
    <name type="scientific">Tenebrio molitor</name>
    <name type="common">Yellow mealworm beetle</name>
    <dbReference type="NCBI Taxonomy" id="7067"/>
    <lineage>
        <taxon>Eukaryota</taxon>
        <taxon>Metazoa</taxon>
        <taxon>Ecdysozoa</taxon>
        <taxon>Arthropoda</taxon>
        <taxon>Hexapoda</taxon>
        <taxon>Insecta</taxon>
        <taxon>Pterygota</taxon>
        <taxon>Neoptera</taxon>
        <taxon>Endopterygota</taxon>
        <taxon>Coleoptera</taxon>
        <taxon>Polyphaga</taxon>
        <taxon>Cucujiformia</taxon>
        <taxon>Tenebrionidae</taxon>
        <taxon>Tenebrio</taxon>
    </lineage>
</organism>
<feature type="region of interest" description="Disordered" evidence="1">
    <location>
        <begin position="169"/>
        <end position="191"/>
    </location>
</feature>